<dbReference type="InterPro" id="IPR006127">
    <property type="entry name" value="ZnuA-like"/>
</dbReference>
<feature type="compositionally biased region" description="Basic and acidic residues" evidence="4">
    <location>
        <begin position="149"/>
        <end position="160"/>
    </location>
</feature>
<dbReference type="Proteomes" id="UP001597402">
    <property type="component" value="Unassembled WGS sequence"/>
</dbReference>
<dbReference type="PANTHER" id="PTHR42953:SF3">
    <property type="entry name" value="HIGH-AFFINITY ZINC UPTAKE SYSTEM PROTEIN ZNUA"/>
    <property type="match status" value="1"/>
</dbReference>
<reference evidence="6" key="1">
    <citation type="journal article" date="2019" name="Int. J. Syst. Evol. Microbiol.">
        <title>The Global Catalogue of Microorganisms (GCM) 10K type strain sequencing project: providing services to taxonomists for standard genome sequencing and annotation.</title>
        <authorList>
            <consortium name="The Broad Institute Genomics Platform"/>
            <consortium name="The Broad Institute Genome Sequencing Center for Infectious Disease"/>
            <person name="Wu L."/>
            <person name="Ma J."/>
        </authorList>
    </citation>
    <scope>NUCLEOTIDE SEQUENCE [LARGE SCALE GENOMIC DNA]</scope>
    <source>
        <strain evidence="6">JCM 3338</strain>
    </source>
</reference>
<dbReference type="SUPFAM" id="SSF53807">
    <property type="entry name" value="Helical backbone' metal receptor"/>
    <property type="match status" value="1"/>
</dbReference>
<dbReference type="PROSITE" id="PS51257">
    <property type="entry name" value="PROKAR_LIPOPROTEIN"/>
    <property type="match status" value="1"/>
</dbReference>
<dbReference type="Gene3D" id="3.40.50.1980">
    <property type="entry name" value="Nitrogenase molybdenum iron protein domain"/>
    <property type="match status" value="2"/>
</dbReference>
<evidence type="ECO:0000313" key="6">
    <source>
        <dbReference type="Proteomes" id="UP001597402"/>
    </source>
</evidence>
<dbReference type="EMBL" id="JBHUHP010000016">
    <property type="protein sequence ID" value="MFD2093089.1"/>
    <property type="molecule type" value="Genomic_DNA"/>
</dbReference>
<gene>
    <name evidence="5" type="ORF">ACFSHS_16070</name>
</gene>
<comment type="caution">
    <text evidence="5">The sequence shown here is derived from an EMBL/GenBank/DDBJ whole genome shotgun (WGS) entry which is preliminary data.</text>
</comment>
<name>A0ABW4XEA0_9ACTN</name>
<dbReference type="RefSeq" id="WP_376878247.1">
    <property type="nucleotide sequence ID" value="NZ_JBHUHP010000016.1"/>
</dbReference>
<proteinExistence type="inferred from homology"/>
<keyword evidence="2" id="KW-0813">Transport</keyword>
<feature type="compositionally biased region" description="Acidic residues" evidence="4">
    <location>
        <begin position="135"/>
        <end position="148"/>
    </location>
</feature>
<keyword evidence="3" id="KW-0732">Signal</keyword>
<comment type="similarity">
    <text evidence="1">Belongs to the bacterial solute-binding protein 9 family.</text>
</comment>
<evidence type="ECO:0000256" key="1">
    <source>
        <dbReference type="ARBA" id="ARBA00011028"/>
    </source>
</evidence>
<evidence type="ECO:0000256" key="2">
    <source>
        <dbReference type="ARBA" id="ARBA00022448"/>
    </source>
</evidence>
<sequence length="330" mass="34020">MNVSGARWTALTALSAAALLVSGCGSDDDGPGEGGSGGLDVVAGFYPLEWTAARVGGERISVTSLTPAGAEAHDLELAPQDVAAVGEADLLVYLEGFQPALDEAAGSEAGDAAWDAGQAADLVEGAHEEGHEEGEHAEDDGHAEEEHAEEGHGHGDEAADPHFWLDPTRLAAVGDALAERLGELDPEGASAYEENAAALRADLEALDEEMRTGLADCAVDTLVTGHDAFGYLADRYGFEVVGISGLSPSQEPDPSQLAEIATLVRERGVTTVYTETLVDPAVAETVAEEAGVRTAVLDPIEGLTGESAGEDYLQVMRANLATLQEGQSCS</sequence>
<dbReference type="PANTHER" id="PTHR42953">
    <property type="entry name" value="HIGH-AFFINITY ZINC UPTAKE SYSTEM PROTEIN ZNUA-RELATED"/>
    <property type="match status" value="1"/>
</dbReference>
<dbReference type="Pfam" id="PF01297">
    <property type="entry name" value="ZnuA"/>
    <property type="match status" value="1"/>
</dbReference>
<accession>A0ABW4XEA0</accession>
<dbReference type="InterPro" id="IPR050492">
    <property type="entry name" value="Bact_metal-bind_prot9"/>
</dbReference>
<keyword evidence="6" id="KW-1185">Reference proteome</keyword>
<evidence type="ECO:0000313" key="5">
    <source>
        <dbReference type="EMBL" id="MFD2093089.1"/>
    </source>
</evidence>
<feature type="region of interest" description="Disordered" evidence="4">
    <location>
        <begin position="126"/>
        <end position="162"/>
    </location>
</feature>
<evidence type="ECO:0000256" key="4">
    <source>
        <dbReference type="SAM" id="MobiDB-lite"/>
    </source>
</evidence>
<protein>
    <submittedName>
        <fullName evidence="5">Metal ABC transporter substrate-binding protein</fullName>
    </submittedName>
</protein>
<organism evidence="5 6">
    <name type="scientific">Blastococcus deserti</name>
    <dbReference type="NCBI Taxonomy" id="2259033"/>
    <lineage>
        <taxon>Bacteria</taxon>
        <taxon>Bacillati</taxon>
        <taxon>Actinomycetota</taxon>
        <taxon>Actinomycetes</taxon>
        <taxon>Geodermatophilales</taxon>
        <taxon>Geodermatophilaceae</taxon>
        <taxon>Blastococcus</taxon>
    </lineage>
</organism>
<evidence type="ECO:0000256" key="3">
    <source>
        <dbReference type="ARBA" id="ARBA00022729"/>
    </source>
</evidence>